<dbReference type="EMBL" id="JACMSC010000012">
    <property type="protein sequence ID" value="KAG6495446.1"/>
    <property type="molecule type" value="Genomic_DNA"/>
</dbReference>
<dbReference type="Proteomes" id="UP000734854">
    <property type="component" value="Unassembled WGS sequence"/>
</dbReference>
<evidence type="ECO:0000313" key="1">
    <source>
        <dbReference type="EMBL" id="KAG6495446.1"/>
    </source>
</evidence>
<sequence length="160" mass="17380">MLPRNCRYGGGGLTSSSSRRDVLYCCGHCGYALNLSSSDRDTANIGAEYGRFIRKGVVSFATIDESRFTQTDDLRCLPYFRSPRSWGIRRRRTRLLCRGCGLLIGVATYAGDEFAASSPSGGSSSEGNDAETTSGSFRKYKIRIGALQPSDDDAAAPFFT</sequence>
<comment type="caution">
    <text evidence="1">The sequence shown here is derived from an EMBL/GenBank/DDBJ whole genome shotgun (WGS) entry which is preliminary data.</text>
</comment>
<name>A0A8J5KZG4_ZINOF</name>
<dbReference type="InterPro" id="IPR045282">
    <property type="entry name" value="At4g08330-like"/>
</dbReference>
<organism evidence="1 2">
    <name type="scientific">Zingiber officinale</name>
    <name type="common">Ginger</name>
    <name type="synonym">Amomum zingiber</name>
    <dbReference type="NCBI Taxonomy" id="94328"/>
    <lineage>
        <taxon>Eukaryota</taxon>
        <taxon>Viridiplantae</taxon>
        <taxon>Streptophyta</taxon>
        <taxon>Embryophyta</taxon>
        <taxon>Tracheophyta</taxon>
        <taxon>Spermatophyta</taxon>
        <taxon>Magnoliopsida</taxon>
        <taxon>Liliopsida</taxon>
        <taxon>Zingiberales</taxon>
        <taxon>Zingiberaceae</taxon>
        <taxon>Zingiber</taxon>
    </lineage>
</organism>
<dbReference type="PANTHER" id="PTHR33674:SF8">
    <property type="entry name" value="OS01G0833400 PROTEIN"/>
    <property type="match status" value="1"/>
</dbReference>
<gene>
    <name evidence="1" type="ORF">ZIOFF_043270</name>
</gene>
<accession>A0A8J5KZG4</accession>
<evidence type="ECO:0000313" key="2">
    <source>
        <dbReference type="Proteomes" id="UP000734854"/>
    </source>
</evidence>
<reference evidence="1 2" key="1">
    <citation type="submission" date="2020-08" db="EMBL/GenBank/DDBJ databases">
        <title>Plant Genome Project.</title>
        <authorList>
            <person name="Zhang R.-G."/>
        </authorList>
    </citation>
    <scope>NUCLEOTIDE SEQUENCE [LARGE SCALE GENOMIC DNA]</scope>
    <source>
        <tissue evidence="1">Rhizome</tissue>
    </source>
</reference>
<proteinExistence type="predicted"/>
<dbReference type="Pfam" id="PF24046">
    <property type="entry name" value="At4g08330"/>
    <property type="match status" value="1"/>
</dbReference>
<protein>
    <submittedName>
        <fullName evidence="1">Uncharacterized protein</fullName>
    </submittedName>
</protein>
<keyword evidence="2" id="KW-1185">Reference proteome</keyword>
<dbReference type="AlphaFoldDB" id="A0A8J5KZG4"/>
<dbReference type="PANTHER" id="PTHR33674">
    <property type="entry name" value="METHIONINE-S-OXIDE REDUCTASE"/>
    <property type="match status" value="1"/>
</dbReference>